<proteinExistence type="predicted"/>
<dbReference type="GO" id="GO:0006749">
    <property type="term" value="P:glutathione metabolic process"/>
    <property type="evidence" value="ECO:0007669"/>
    <property type="project" value="TreeGrafter"/>
</dbReference>
<evidence type="ECO:0000313" key="4">
    <source>
        <dbReference type="EMBL" id="QEP30646.1"/>
    </source>
</evidence>
<keyword evidence="5" id="KW-1185">Reference proteome</keyword>
<reference evidence="4 5" key="1">
    <citation type="submission" date="2019-09" db="EMBL/GenBank/DDBJ databases">
        <title>Novel bacterium SH-1.</title>
        <authorList>
            <person name="Kim Y.-S."/>
            <person name="Kim K.-H."/>
        </authorList>
    </citation>
    <scope>NUCLEOTIDE SEQUENCE [LARGE SCALE GENOMIC DNA]</scope>
    <source>
        <strain evidence="4 5">SH-1</strain>
        <plasmid evidence="4 5">p4</plasmid>
    </source>
</reference>
<dbReference type="InterPro" id="IPR045079">
    <property type="entry name" value="Oxoprolinase-like"/>
</dbReference>
<evidence type="ECO:0000259" key="1">
    <source>
        <dbReference type="Pfam" id="PF01968"/>
    </source>
</evidence>
<dbReference type="InterPro" id="IPR008040">
    <property type="entry name" value="Hydant_A_N"/>
</dbReference>
<dbReference type="InterPro" id="IPR043129">
    <property type="entry name" value="ATPase_NBD"/>
</dbReference>
<organism evidence="4 5">
    <name type="scientific">Pukyongiella litopenaei</name>
    <dbReference type="NCBI Taxonomy" id="2605946"/>
    <lineage>
        <taxon>Bacteria</taxon>
        <taxon>Pseudomonadati</taxon>
        <taxon>Pseudomonadota</taxon>
        <taxon>Alphaproteobacteria</taxon>
        <taxon>Rhodobacterales</taxon>
        <taxon>Paracoccaceae</taxon>
        <taxon>Pukyongiella</taxon>
    </lineage>
</organism>
<dbReference type="SUPFAM" id="SSF53067">
    <property type="entry name" value="Actin-like ATPase domain"/>
    <property type="match status" value="1"/>
</dbReference>
<evidence type="ECO:0000259" key="2">
    <source>
        <dbReference type="Pfam" id="PF05378"/>
    </source>
</evidence>
<dbReference type="KEGG" id="thas:C6Y53_20830"/>
<feature type="domain" description="Hydantoinase/oxoprolinase N-terminal" evidence="2">
    <location>
        <begin position="4"/>
        <end position="179"/>
    </location>
</feature>
<keyword evidence="4" id="KW-0614">Plasmid</keyword>
<dbReference type="RefSeq" id="WP_149615816.1">
    <property type="nucleotide sequence ID" value="NZ_CP043622.1"/>
</dbReference>
<sequence length="679" mass="70777">MGYRVGVDIGGSFTDFAVLDEATGRFDALKVFSRPDAPGAEILAGLAELDARYGVKPEEIAHFTHGTTVGVNTVIQRSGLKLALLTTDGFEDVLELARLKSPDMYDLFSTRPEPLVARANVHGVVERLDASGKEIAPVDSGSVAAALDAALAAGCEGIVVSLLHSHTSGAHERAVREALVAAGCALPVFLSHEVWPIIREYERTTTAVINGYVQPRVAHYLTSMQAALKSVGVGPELLVTRSNGGVMTAEQGKDECVQMVLSGTASGVIGAAFLARAARVDKVISLDIGGTSADVALIRDGEPQYGIGEVIGDFQIHVPSVSVASIGDGGGSIAWLDAQGVLKVGPESAGSTPGPVCYGRGGTRPTITDSFVAAGLLGAGQLGYNAVSVDTEAARAAIAPLGEAVGLSVEQTAEAIRDISVSSMYAGTSAVISRFGINPTEYTMLAFGGAGPMMAAFLARALRMKEVLVPPHPGVLSALGGIVADLRGDFIASFYTALDDSTLAAMRAGLAELEDKAHEWLFGEQGFEGDAAIACFADMRYAGQSFEIGTEIPGRALAEGDAAGIAALFHREHERLFGHSDPEAAVQVINLRLVIRGGTPKPDLPEVAPKAYCPQPAGQARVWLDGAFREAAFYRRVDLRAGAQFEGPAVVMQDDTTTVVPPDCSVAVDGLSNLRISIQ</sequence>
<feature type="domain" description="Hydantoinase A/oxoprolinase" evidence="1">
    <location>
        <begin position="203"/>
        <end position="487"/>
    </location>
</feature>
<evidence type="ECO:0000313" key="5">
    <source>
        <dbReference type="Proteomes" id="UP000237655"/>
    </source>
</evidence>
<accession>A0A5C2H432</accession>
<gene>
    <name evidence="4" type="ORF">C6Y53_20830</name>
</gene>
<dbReference type="PANTHER" id="PTHR11365">
    <property type="entry name" value="5-OXOPROLINASE RELATED"/>
    <property type="match status" value="1"/>
</dbReference>
<dbReference type="EMBL" id="CP043622">
    <property type="protein sequence ID" value="QEP30646.1"/>
    <property type="molecule type" value="Genomic_DNA"/>
</dbReference>
<dbReference type="InterPro" id="IPR049517">
    <property type="entry name" value="ACX-like_C"/>
</dbReference>
<dbReference type="Pfam" id="PF19278">
    <property type="entry name" value="Hydant_A_C"/>
    <property type="match status" value="1"/>
</dbReference>
<dbReference type="InterPro" id="IPR002821">
    <property type="entry name" value="Hydantoinase_A"/>
</dbReference>
<dbReference type="Pfam" id="PF01968">
    <property type="entry name" value="Hydantoinase_A"/>
    <property type="match status" value="1"/>
</dbReference>
<name>A0A5C2H432_9RHOB</name>
<dbReference type="GO" id="GO:0017168">
    <property type="term" value="F:5-oxoprolinase (ATP-hydrolyzing) activity"/>
    <property type="evidence" value="ECO:0007669"/>
    <property type="project" value="TreeGrafter"/>
</dbReference>
<feature type="domain" description="Acetophenone carboxylase-like C-terminal" evidence="3">
    <location>
        <begin position="504"/>
        <end position="670"/>
    </location>
</feature>
<dbReference type="Proteomes" id="UP000237655">
    <property type="component" value="Plasmid p4"/>
</dbReference>
<dbReference type="AlphaFoldDB" id="A0A5C2H432"/>
<evidence type="ECO:0000259" key="3">
    <source>
        <dbReference type="Pfam" id="PF19278"/>
    </source>
</evidence>
<dbReference type="GO" id="GO:0005829">
    <property type="term" value="C:cytosol"/>
    <property type="evidence" value="ECO:0007669"/>
    <property type="project" value="TreeGrafter"/>
</dbReference>
<dbReference type="PANTHER" id="PTHR11365:SF23">
    <property type="entry name" value="HYPOTHETICAL 5-OXOPROLINASE (EUROFUNG)-RELATED"/>
    <property type="match status" value="1"/>
</dbReference>
<geneLocation type="plasmid" evidence="4 5">
    <name>p4</name>
</geneLocation>
<dbReference type="Pfam" id="PF05378">
    <property type="entry name" value="Hydant_A_N"/>
    <property type="match status" value="1"/>
</dbReference>
<protein>
    <submittedName>
        <fullName evidence="4">Hydantoinase/oxoprolinase family protein</fullName>
    </submittedName>
</protein>